<dbReference type="InterPro" id="IPR003593">
    <property type="entry name" value="AAA+_ATPase"/>
</dbReference>
<dbReference type="RefSeq" id="WP_078318946.1">
    <property type="nucleotide sequence ID" value="NZ_FXTS01000002.1"/>
</dbReference>
<dbReference type="NCBIfam" id="TIGR02142">
    <property type="entry name" value="modC_ABC"/>
    <property type="match status" value="1"/>
</dbReference>
<protein>
    <submittedName>
        <fullName evidence="4">Molybdenum ABC transporter ATP-binding protein</fullName>
    </submittedName>
</protein>
<dbReference type="Pfam" id="PF00005">
    <property type="entry name" value="ABC_tran"/>
    <property type="match status" value="1"/>
</dbReference>
<dbReference type="SMART" id="SM00382">
    <property type="entry name" value="AAA"/>
    <property type="match status" value="1"/>
</dbReference>
<reference evidence="4" key="1">
    <citation type="submission" date="2017-02" db="EMBL/GenBank/DDBJ databases">
        <title>Draft Genome Sequence of the Salt Water Bacterium Oceanospirillum linum ATCC 11336.</title>
        <authorList>
            <person name="Trachtenberg A.M."/>
            <person name="Carney J.G."/>
            <person name="Linnane J.D."/>
            <person name="Rheaume B.A."/>
            <person name="Pitts N.L."/>
            <person name="Mykles D.L."/>
            <person name="Maclea K.S."/>
        </authorList>
    </citation>
    <scope>NUCLEOTIDE SEQUENCE [LARGE SCALE GENOMIC DNA]</scope>
    <source>
        <strain evidence="4">ATCC 11336</strain>
    </source>
</reference>
<dbReference type="STRING" id="966.BTA35_0206150"/>
<dbReference type="EMBL" id="MTSD02000002">
    <property type="protein sequence ID" value="OOV87613.1"/>
    <property type="molecule type" value="Genomic_DNA"/>
</dbReference>
<dbReference type="InterPro" id="IPR027417">
    <property type="entry name" value="P-loop_NTPase"/>
</dbReference>
<dbReference type="PANTHER" id="PTHR43514:SF4">
    <property type="entry name" value="ABC TRANSPORTER I FAMILY MEMBER 10"/>
    <property type="match status" value="1"/>
</dbReference>
<dbReference type="AlphaFoldDB" id="A0A1T1HCT2"/>
<dbReference type="Gene3D" id="3.40.50.300">
    <property type="entry name" value="P-loop containing nucleotide triphosphate hydrolases"/>
    <property type="match status" value="1"/>
</dbReference>
<comment type="caution">
    <text evidence="4">The sequence shown here is derived from an EMBL/GenBank/DDBJ whole genome shotgun (WGS) entry which is preliminary data.</text>
</comment>
<proteinExistence type="predicted"/>
<dbReference type="InterPro" id="IPR017871">
    <property type="entry name" value="ABC_transporter-like_CS"/>
</dbReference>
<dbReference type="SUPFAM" id="SSF52540">
    <property type="entry name" value="P-loop containing nucleoside triphosphate hydrolases"/>
    <property type="match status" value="1"/>
</dbReference>
<evidence type="ECO:0000256" key="1">
    <source>
        <dbReference type="ARBA" id="ARBA00022741"/>
    </source>
</evidence>
<organism evidence="4 5">
    <name type="scientific">Oceanospirillum linum</name>
    <dbReference type="NCBI Taxonomy" id="966"/>
    <lineage>
        <taxon>Bacteria</taxon>
        <taxon>Pseudomonadati</taxon>
        <taxon>Pseudomonadota</taxon>
        <taxon>Gammaproteobacteria</taxon>
        <taxon>Oceanospirillales</taxon>
        <taxon>Oceanospirillaceae</taxon>
        <taxon>Oceanospirillum</taxon>
    </lineage>
</organism>
<sequence length="408" mass="45224">MTISCRINLQRAAFCLQADFELPVNSGVTVLFGRSGCGKTSLLRAIAGLEPETVGEIRVNGQSWLNGGQTMPVQHRSLGYVFQEASLFPHLNVRRNLLFGFQRIPDQRRRISPDELIALLQLESLLDRYPAELSGGQRQRIAIAAALLTNPDLLLMDEPLAALDNTSKGEILPYLNRLCSRFSLPIIYVTHSLEEAVVLGDQMLLMEAGQIIARGAISELLHRTELPGMQGETIPNLLDAVVEPAAESALQPDSQQDLEAGSMPHVTMRLKGTSQLLCVTPDRDWPLEEGEIREEVRLRIEARDLILSHHRLEGTSCENQLAVRIDKIAVESPQDDMLLQQAGACYRVTLSLAFSASDSLPDSVGSVTDAFVYPAQKLLLRLTQQQIHRMQLREGQDAWVLVNKISLL</sequence>
<dbReference type="GO" id="GO:0015098">
    <property type="term" value="F:molybdate ion transmembrane transporter activity"/>
    <property type="evidence" value="ECO:0007669"/>
    <property type="project" value="InterPro"/>
</dbReference>
<feature type="domain" description="ABC transporter" evidence="3">
    <location>
        <begin position="1"/>
        <end position="233"/>
    </location>
</feature>
<gene>
    <name evidence="4" type="ORF">BTA35_0206150</name>
</gene>
<dbReference type="GO" id="GO:0016887">
    <property type="term" value="F:ATP hydrolysis activity"/>
    <property type="evidence" value="ECO:0007669"/>
    <property type="project" value="InterPro"/>
</dbReference>
<dbReference type="InterPro" id="IPR050334">
    <property type="entry name" value="Molybdenum_import_ModC"/>
</dbReference>
<dbReference type="PROSITE" id="PS50893">
    <property type="entry name" value="ABC_TRANSPORTER_2"/>
    <property type="match status" value="1"/>
</dbReference>
<dbReference type="GO" id="GO:0005524">
    <property type="term" value="F:ATP binding"/>
    <property type="evidence" value="ECO:0007669"/>
    <property type="project" value="UniProtKB-KW"/>
</dbReference>
<evidence type="ECO:0000256" key="2">
    <source>
        <dbReference type="ARBA" id="ARBA00022840"/>
    </source>
</evidence>
<dbReference type="Gene3D" id="2.40.50.100">
    <property type="match status" value="1"/>
</dbReference>
<evidence type="ECO:0000313" key="5">
    <source>
        <dbReference type="Proteomes" id="UP000190064"/>
    </source>
</evidence>
<keyword evidence="5" id="KW-1185">Reference proteome</keyword>
<dbReference type="InterPro" id="IPR011868">
    <property type="entry name" value="ModC_ABC_ATP-bd"/>
</dbReference>
<dbReference type="PANTHER" id="PTHR43514">
    <property type="entry name" value="ABC TRANSPORTER I FAMILY MEMBER 10"/>
    <property type="match status" value="1"/>
</dbReference>
<keyword evidence="1" id="KW-0547">Nucleotide-binding</keyword>
<dbReference type="GO" id="GO:0016020">
    <property type="term" value="C:membrane"/>
    <property type="evidence" value="ECO:0007669"/>
    <property type="project" value="InterPro"/>
</dbReference>
<dbReference type="PROSITE" id="PS00211">
    <property type="entry name" value="ABC_TRANSPORTER_1"/>
    <property type="match status" value="1"/>
</dbReference>
<dbReference type="Proteomes" id="UP000190064">
    <property type="component" value="Unassembled WGS sequence"/>
</dbReference>
<dbReference type="GO" id="GO:0140359">
    <property type="term" value="F:ABC-type transporter activity"/>
    <property type="evidence" value="ECO:0007669"/>
    <property type="project" value="InterPro"/>
</dbReference>
<keyword evidence="2 4" id="KW-0067">ATP-binding</keyword>
<evidence type="ECO:0000259" key="3">
    <source>
        <dbReference type="PROSITE" id="PS50893"/>
    </source>
</evidence>
<accession>A0A1T1HCT2</accession>
<evidence type="ECO:0000313" key="4">
    <source>
        <dbReference type="EMBL" id="OOV87613.1"/>
    </source>
</evidence>
<name>A0A1T1HCT2_OCELI</name>
<dbReference type="InterPro" id="IPR003439">
    <property type="entry name" value="ABC_transporter-like_ATP-bd"/>
</dbReference>